<reference evidence="8" key="1">
    <citation type="submission" date="2021-02" db="EMBL/GenBank/DDBJ databases">
        <title>Abyssanaerobacter marinus gen.nov., sp., nov, anaerobic bacterium isolated from the Onnuri vent field of Indian Ocean and suggestion of Mogibacteriaceae fam. nov., and proposal of reclassification of ambiguous this family's genus member.</title>
        <authorList>
            <person name="Kim Y.J."/>
            <person name="Yang J.-A."/>
        </authorList>
    </citation>
    <scope>NUCLEOTIDE SEQUENCE</scope>
    <source>
        <strain evidence="8">DSM 2634</strain>
    </source>
</reference>
<dbReference type="AlphaFoldDB" id="A0A939IIB6"/>
<dbReference type="InterPro" id="IPR014776">
    <property type="entry name" value="4pyrrole_Mease_sub2"/>
</dbReference>
<dbReference type="SUPFAM" id="SSF53790">
    <property type="entry name" value="Tetrapyrrole methylase"/>
    <property type="match status" value="1"/>
</dbReference>
<dbReference type="InterPro" id="IPR014777">
    <property type="entry name" value="4pyrrole_Mease_sub1"/>
</dbReference>
<dbReference type="NCBIfam" id="TIGR02469">
    <property type="entry name" value="CbiT"/>
    <property type="match status" value="1"/>
</dbReference>
<dbReference type="GO" id="GO:0032259">
    <property type="term" value="P:methylation"/>
    <property type="evidence" value="ECO:0007669"/>
    <property type="project" value="UniProtKB-KW"/>
</dbReference>
<dbReference type="Proteomes" id="UP000664545">
    <property type="component" value="Unassembled WGS sequence"/>
</dbReference>
<sequence>MKKLYIIGIGMGNPNTITVKGKEIIRHCEALIGAKRMVDSFALPNQEYCYAITPSEILNWIEEKEPLQSVAILMSGDIGFFSGAKKLRDLITERYGETGYRDLFHIEGIPGISSLSYFTAKIGLSWDDVKVVSLHGREGSVIGTVQRYEKTFFLTDGAQHSVQNICGELSEAGLGQVLVYVGERLSYEDEKVTVASADELKAAEFDALSVILVENSNFVQREKETIGLSDDDFIRGNVPMTKEEVRTLTVSKLNLQSDDVIYDIGAGTGSVSIELSLVCQNGHVYAVEENEEAIELIKRNQEKFCVKNLHIIKGLAPQALAELPIPNKAFIGGSKGNLEEILCCLMKRNPAIRLAINAISLDTLSETLACLKKYPFKDIEITQVNISKSKTLGNHHLMIAQNPVYIICGTAKAELL</sequence>
<feature type="domain" description="Methyltransferase" evidence="7">
    <location>
        <begin position="257"/>
        <end position="315"/>
    </location>
</feature>
<evidence type="ECO:0000259" key="6">
    <source>
        <dbReference type="Pfam" id="PF00590"/>
    </source>
</evidence>
<dbReference type="InterPro" id="IPR014008">
    <property type="entry name" value="Cbl_synth_MTase_CbiT"/>
</dbReference>
<dbReference type="InterPro" id="IPR035996">
    <property type="entry name" value="4pyrrol_Methylase_sf"/>
</dbReference>
<keyword evidence="5" id="KW-0949">S-adenosyl-L-methionine</keyword>
<dbReference type="PANTHER" id="PTHR43182">
    <property type="entry name" value="COBALT-PRECORRIN-6B C(15)-METHYLTRANSFERASE (DECARBOXYLATING)"/>
    <property type="match status" value="1"/>
</dbReference>
<dbReference type="CDD" id="cd11644">
    <property type="entry name" value="Precorrin-6Y-MT"/>
    <property type="match status" value="1"/>
</dbReference>
<dbReference type="PANTHER" id="PTHR43182:SF1">
    <property type="entry name" value="COBALT-PRECORRIN-7 C(5)-METHYLTRANSFERASE"/>
    <property type="match status" value="1"/>
</dbReference>
<dbReference type="InterPro" id="IPR012818">
    <property type="entry name" value="CbiE"/>
</dbReference>
<dbReference type="InterPro" id="IPR025714">
    <property type="entry name" value="Methyltranfer_dom"/>
</dbReference>
<dbReference type="Pfam" id="PF13847">
    <property type="entry name" value="Methyltransf_31"/>
    <property type="match status" value="1"/>
</dbReference>
<keyword evidence="3" id="KW-0489">Methyltransferase</keyword>
<dbReference type="InterPro" id="IPR050714">
    <property type="entry name" value="Cobalamin_biosynth_MTase"/>
</dbReference>
<dbReference type="CDD" id="cd02440">
    <property type="entry name" value="AdoMet_MTases"/>
    <property type="match status" value="1"/>
</dbReference>
<keyword evidence="4" id="KW-0808">Transferase</keyword>
<name>A0A939IIB6_CLOAM</name>
<dbReference type="Gene3D" id="3.30.950.10">
    <property type="entry name" value="Methyltransferase, Cobalt-precorrin-4 Transmethylase, Domain 2"/>
    <property type="match status" value="1"/>
</dbReference>
<evidence type="ECO:0000259" key="7">
    <source>
        <dbReference type="Pfam" id="PF13847"/>
    </source>
</evidence>
<keyword evidence="9" id="KW-1185">Reference proteome</keyword>
<organism evidence="8 9">
    <name type="scientific">Clostridium aminobutyricum</name>
    <dbReference type="NCBI Taxonomy" id="33953"/>
    <lineage>
        <taxon>Bacteria</taxon>
        <taxon>Bacillati</taxon>
        <taxon>Bacillota</taxon>
        <taxon>Clostridia</taxon>
        <taxon>Eubacteriales</taxon>
        <taxon>Clostridiaceae</taxon>
        <taxon>Clostridium</taxon>
    </lineage>
</organism>
<dbReference type="GO" id="GO:0009236">
    <property type="term" value="P:cobalamin biosynthetic process"/>
    <property type="evidence" value="ECO:0007669"/>
    <property type="project" value="UniProtKB-KW"/>
</dbReference>
<proteinExistence type="predicted"/>
<dbReference type="Pfam" id="PF00590">
    <property type="entry name" value="TP_methylase"/>
    <property type="match status" value="1"/>
</dbReference>
<evidence type="ECO:0000256" key="5">
    <source>
        <dbReference type="ARBA" id="ARBA00022691"/>
    </source>
</evidence>
<evidence type="ECO:0000256" key="1">
    <source>
        <dbReference type="ARBA" id="ARBA00004953"/>
    </source>
</evidence>
<evidence type="ECO:0000313" key="8">
    <source>
        <dbReference type="EMBL" id="MBN7772393.1"/>
    </source>
</evidence>
<dbReference type="Gene3D" id="3.40.50.150">
    <property type="entry name" value="Vaccinia Virus protein VP39"/>
    <property type="match status" value="1"/>
</dbReference>
<dbReference type="InterPro" id="IPR029063">
    <property type="entry name" value="SAM-dependent_MTases_sf"/>
</dbReference>
<evidence type="ECO:0000256" key="2">
    <source>
        <dbReference type="ARBA" id="ARBA00022573"/>
    </source>
</evidence>
<dbReference type="InterPro" id="IPR000878">
    <property type="entry name" value="4pyrrol_Mease"/>
</dbReference>
<dbReference type="GO" id="GO:0008276">
    <property type="term" value="F:protein methyltransferase activity"/>
    <property type="evidence" value="ECO:0007669"/>
    <property type="project" value="InterPro"/>
</dbReference>
<dbReference type="Gene3D" id="3.40.1010.10">
    <property type="entry name" value="Cobalt-precorrin-4 Transmethylase, Domain 1"/>
    <property type="match status" value="1"/>
</dbReference>
<gene>
    <name evidence="8" type="primary">cbiE</name>
    <name evidence="8" type="ORF">JYB65_03365</name>
</gene>
<evidence type="ECO:0000313" key="9">
    <source>
        <dbReference type="Proteomes" id="UP000664545"/>
    </source>
</evidence>
<comment type="pathway">
    <text evidence="1">Cofactor biosynthesis; adenosylcobalamin biosynthesis.</text>
</comment>
<dbReference type="RefSeq" id="WP_206581199.1">
    <property type="nucleotide sequence ID" value="NZ_JAFJZZ010000001.1"/>
</dbReference>
<evidence type="ECO:0000256" key="3">
    <source>
        <dbReference type="ARBA" id="ARBA00022603"/>
    </source>
</evidence>
<dbReference type="SUPFAM" id="SSF53335">
    <property type="entry name" value="S-adenosyl-L-methionine-dependent methyltransferases"/>
    <property type="match status" value="1"/>
</dbReference>
<comment type="caution">
    <text evidence="8">The sequence shown here is derived from an EMBL/GenBank/DDBJ whole genome shotgun (WGS) entry which is preliminary data.</text>
</comment>
<dbReference type="EMBL" id="JAFJZZ010000001">
    <property type="protein sequence ID" value="MBN7772393.1"/>
    <property type="molecule type" value="Genomic_DNA"/>
</dbReference>
<dbReference type="NCBIfam" id="TIGR02467">
    <property type="entry name" value="CbiE"/>
    <property type="match status" value="1"/>
</dbReference>
<feature type="domain" description="Tetrapyrrole methylase" evidence="6">
    <location>
        <begin position="3"/>
        <end position="200"/>
    </location>
</feature>
<protein>
    <submittedName>
        <fullName evidence="8">Precorrin-6y C5,15-methyltransferase (Decarboxylating) subunit CbiE</fullName>
    </submittedName>
</protein>
<keyword evidence="2" id="KW-0169">Cobalamin biosynthesis</keyword>
<evidence type="ECO:0000256" key="4">
    <source>
        <dbReference type="ARBA" id="ARBA00022679"/>
    </source>
</evidence>
<accession>A0A939IIB6</accession>